<dbReference type="Proteomes" id="UP000614200">
    <property type="component" value="Unassembled WGS sequence"/>
</dbReference>
<dbReference type="EMBL" id="JADKNH010000001">
    <property type="protein sequence ID" value="MBF4691493.1"/>
    <property type="molecule type" value="Genomic_DNA"/>
</dbReference>
<organism evidence="1 2">
    <name type="scientific">Fusibacter ferrireducens</name>
    <dbReference type="NCBI Taxonomy" id="2785058"/>
    <lineage>
        <taxon>Bacteria</taxon>
        <taxon>Bacillati</taxon>
        <taxon>Bacillota</taxon>
        <taxon>Clostridia</taxon>
        <taxon>Eubacteriales</taxon>
        <taxon>Eubacteriales Family XII. Incertae Sedis</taxon>
        <taxon>Fusibacter</taxon>
    </lineage>
</organism>
<proteinExistence type="predicted"/>
<sequence>MKIYHSTLEICFKKDVIATHERAYTKHNKIYDISHYMTALERKPRAIFNAQPVRAFVPNEILDSYSAVPGGNKDVLNYIKSQIGLRDQDVITVKQANLSSYDRLIREVK</sequence>
<name>A0ABR9ZLY5_9FIRM</name>
<gene>
    <name evidence="1" type="ORF">ISU02_00085</name>
</gene>
<accession>A0ABR9ZLY5</accession>
<evidence type="ECO:0000313" key="1">
    <source>
        <dbReference type="EMBL" id="MBF4691493.1"/>
    </source>
</evidence>
<evidence type="ECO:0000313" key="2">
    <source>
        <dbReference type="Proteomes" id="UP000614200"/>
    </source>
</evidence>
<keyword evidence="2" id="KW-1185">Reference proteome</keyword>
<reference evidence="1 2" key="1">
    <citation type="submission" date="2020-11" db="EMBL/GenBank/DDBJ databases">
        <title>Fusibacter basophilias sp. nov.</title>
        <authorList>
            <person name="Qiu D."/>
        </authorList>
    </citation>
    <scope>NUCLEOTIDE SEQUENCE [LARGE SCALE GENOMIC DNA]</scope>
    <source>
        <strain evidence="1 2">Q10-2</strain>
    </source>
</reference>
<comment type="caution">
    <text evidence="1">The sequence shown here is derived from an EMBL/GenBank/DDBJ whole genome shotgun (WGS) entry which is preliminary data.</text>
</comment>
<protein>
    <submittedName>
        <fullName evidence="1">Uncharacterized protein</fullName>
    </submittedName>
</protein>